<feature type="coiled-coil region" evidence="17">
    <location>
        <begin position="208"/>
        <end position="235"/>
    </location>
</feature>
<keyword evidence="6 16" id="KW-0235">DNA replication</keyword>
<evidence type="ECO:0000256" key="4">
    <source>
        <dbReference type="ARBA" id="ARBA00022679"/>
    </source>
</evidence>
<dbReference type="RefSeq" id="WP_206706907.1">
    <property type="nucleotide sequence ID" value="NZ_CP059066.1"/>
</dbReference>
<keyword evidence="5 16" id="KW-0548">Nucleotidyltransferase</keyword>
<evidence type="ECO:0000259" key="20">
    <source>
        <dbReference type="SMART" id="SM00482"/>
    </source>
</evidence>
<evidence type="ECO:0000256" key="8">
    <source>
        <dbReference type="ARBA" id="ARBA00022763"/>
    </source>
</evidence>
<evidence type="ECO:0000256" key="3">
    <source>
        <dbReference type="ARBA" id="ARBA00020311"/>
    </source>
</evidence>
<keyword evidence="4 16" id="KW-0808">Transferase</keyword>
<dbReference type="FunFam" id="1.20.1060.10:FF:000001">
    <property type="entry name" value="DNA polymerase I"/>
    <property type="match status" value="1"/>
</dbReference>
<evidence type="ECO:0000256" key="15">
    <source>
        <dbReference type="NCBIfam" id="TIGR00593"/>
    </source>
</evidence>
<keyword evidence="8 16" id="KW-0227">DNA damage</keyword>
<keyword evidence="11 16" id="KW-0239">DNA-directed DNA polymerase</keyword>
<dbReference type="SMART" id="SM00474">
    <property type="entry name" value="35EXOc"/>
    <property type="match status" value="1"/>
</dbReference>
<dbReference type="CDD" id="cd09898">
    <property type="entry name" value="H3TH_53EXO"/>
    <property type="match status" value="1"/>
</dbReference>
<dbReference type="SMART" id="SM00279">
    <property type="entry name" value="HhH2"/>
    <property type="match status" value="1"/>
</dbReference>
<organism evidence="21 22">
    <name type="scientific">Koleobacter methoxysyntrophicus</name>
    <dbReference type="NCBI Taxonomy" id="2751313"/>
    <lineage>
        <taxon>Bacteria</taxon>
        <taxon>Bacillati</taxon>
        <taxon>Bacillota</taxon>
        <taxon>Clostridia</taxon>
        <taxon>Koleobacterales</taxon>
        <taxon>Koleobacteraceae</taxon>
        <taxon>Koleobacter</taxon>
    </lineage>
</organism>
<dbReference type="GO" id="GO:0003677">
    <property type="term" value="F:DNA binding"/>
    <property type="evidence" value="ECO:0007669"/>
    <property type="project" value="UniProtKB-UniRule"/>
</dbReference>
<keyword evidence="22" id="KW-1185">Reference proteome</keyword>
<evidence type="ECO:0000256" key="7">
    <source>
        <dbReference type="ARBA" id="ARBA00022722"/>
    </source>
</evidence>
<dbReference type="SUPFAM" id="SSF53098">
    <property type="entry name" value="Ribonuclease H-like"/>
    <property type="match status" value="1"/>
</dbReference>
<dbReference type="PANTHER" id="PTHR10133">
    <property type="entry name" value="DNA POLYMERASE I"/>
    <property type="match status" value="1"/>
</dbReference>
<protein>
    <recommendedName>
        <fullName evidence="3 15">DNA polymerase I</fullName>
        <ecNumber evidence="2 15">2.7.7.7</ecNumber>
    </recommendedName>
</protein>
<dbReference type="InterPro" id="IPR036279">
    <property type="entry name" value="5-3_exonuclease_C_sf"/>
</dbReference>
<name>A0A8A0RNT2_9FIRM</name>
<dbReference type="InterPro" id="IPR008918">
    <property type="entry name" value="HhH2"/>
</dbReference>
<evidence type="ECO:0000259" key="19">
    <source>
        <dbReference type="SMART" id="SM00475"/>
    </source>
</evidence>
<dbReference type="PANTHER" id="PTHR10133:SF27">
    <property type="entry name" value="DNA POLYMERASE NU"/>
    <property type="match status" value="1"/>
</dbReference>
<evidence type="ECO:0000256" key="17">
    <source>
        <dbReference type="SAM" id="Coils"/>
    </source>
</evidence>
<dbReference type="Pfam" id="PF01367">
    <property type="entry name" value="5_3_exonuc"/>
    <property type="match status" value="1"/>
</dbReference>
<dbReference type="InterPro" id="IPR029060">
    <property type="entry name" value="PIN-like_dom_sf"/>
</dbReference>
<dbReference type="InterPro" id="IPR001098">
    <property type="entry name" value="DNA-dir_DNA_pol_A_palm_dom"/>
</dbReference>
<evidence type="ECO:0000256" key="2">
    <source>
        <dbReference type="ARBA" id="ARBA00012417"/>
    </source>
</evidence>
<feature type="domain" description="3'-5' exonuclease" evidence="18">
    <location>
        <begin position="299"/>
        <end position="474"/>
    </location>
</feature>
<dbReference type="Gene3D" id="3.40.50.1010">
    <property type="entry name" value="5'-nuclease"/>
    <property type="match status" value="1"/>
</dbReference>
<dbReference type="CDD" id="cd06140">
    <property type="entry name" value="DNA_polA_I_Bacillus_like_exo"/>
    <property type="match status" value="1"/>
</dbReference>
<dbReference type="GO" id="GO:0008409">
    <property type="term" value="F:5'-3' exonuclease activity"/>
    <property type="evidence" value="ECO:0007669"/>
    <property type="project" value="InterPro"/>
</dbReference>
<dbReference type="InterPro" id="IPR019760">
    <property type="entry name" value="DNA-dir_DNA_pol_A_CS"/>
</dbReference>
<dbReference type="AlphaFoldDB" id="A0A8A0RNT2"/>
<feature type="domain" description="DNA-directed DNA polymerase family A palm" evidence="20">
    <location>
        <begin position="641"/>
        <end position="848"/>
    </location>
</feature>
<dbReference type="SMART" id="SM00482">
    <property type="entry name" value="POLAc"/>
    <property type="match status" value="1"/>
</dbReference>
<gene>
    <name evidence="16 21" type="primary">polA</name>
    <name evidence="21" type="ORF">H0A61_01924</name>
</gene>
<evidence type="ECO:0000259" key="18">
    <source>
        <dbReference type="SMART" id="SM00474"/>
    </source>
</evidence>
<dbReference type="EC" id="2.7.7.7" evidence="2 15"/>
<evidence type="ECO:0000256" key="5">
    <source>
        <dbReference type="ARBA" id="ARBA00022695"/>
    </source>
</evidence>
<evidence type="ECO:0000256" key="11">
    <source>
        <dbReference type="ARBA" id="ARBA00022932"/>
    </source>
</evidence>
<dbReference type="GO" id="GO:0008408">
    <property type="term" value="F:3'-5' exonuclease activity"/>
    <property type="evidence" value="ECO:0007669"/>
    <property type="project" value="InterPro"/>
</dbReference>
<dbReference type="FunFam" id="1.10.150.20:FF:000002">
    <property type="entry name" value="DNA polymerase I"/>
    <property type="match status" value="1"/>
</dbReference>
<dbReference type="Gene3D" id="1.10.150.20">
    <property type="entry name" value="5' to 3' exonuclease, C-terminal subdomain"/>
    <property type="match status" value="2"/>
</dbReference>
<sequence length="886" mass="101141">MERKLVLIDANSLIHRAYHALPLLRTSKGVYTNAVYGFTMMLLRLLEDEKPEYIVAAFDKKGPTFRHGEYAEYKAHREKIPEELSSQFPLLKSLLSAFNIAIFEVDGYEADDILGTISKKANEIGIETLIVTGDKDALQLVTPHTKVLLTRKGISEMDLYDEEKIKEKYGVTPEKLVDVKGLMGDPSDNIPGVPNIGEKTAVKLVKEFGSIENLLNNLENLKGKLKENLEKNKEQALLSRKLAEIVTEVPLEFDLEKLRYCKKINQDVIKVFKELEFTSLLKKVGFQNPQKDTDKNADFTTIDEIEILNEKLEEVKQKGLVALSIEVDEKAIQTGKIKGMSFCLNEDEIYFIHAEALSGMWEFLKPIFEDEKVKKIFHDAKVIYILLKNKGIKLRGLEIDTKIGAYLIDPTKTNYDLENLSVEFLNFHFRAYNSSKEAGEKSNTDDCFEVLKEYSCQKARALIKLKDVLVEKLKQNELMFLFSEIEIPLIEVLAEMEVNGISVDLEELKNLSREFGNKLESLTERIYDIAGVEFNINSPKQLGEVLFEKLGLPVIKKTKTGYSTGADVLQKLRNQHEIIDLILDYRTIMKLKSTYVDGLIGLIDKKTGKIHTSFNQTVTATGRLSSTEPNLQNIPVRLEIGRRIRKVFKAEKPGNVLLAADYSQIELRILAHLSEDENLIKAFMNDEDIHSKTASEIFGVKPEEVTPLMRSRAKAVNFGIVYGISDFGLAEDLGISRKEAQEYIDNYFRKYPKVRDYIREIIKKARLQGYVTTILNRRRYLPDIYSKNFNIRSFAERTAINTPIQGSAADIIKMAMIRVYRRLKNNGLSAKMILQVHDELIFDVPDKEIEPAKAIIKKEMEEAFPLKVPLKVDFKSGLTWFDMEKA</sequence>
<dbReference type="Gene3D" id="3.30.420.10">
    <property type="entry name" value="Ribonuclease H-like superfamily/Ribonuclease H"/>
    <property type="match status" value="1"/>
</dbReference>
<dbReference type="KEGG" id="kme:H0A61_01924"/>
<evidence type="ECO:0000256" key="9">
    <source>
        <dbReference type="ARBA" id="ARBA00022801"/>
    </source>
</evidence>
<dbReference type="CDD" id="cd09859">
    <property type="entry name" value="PIN_53EXO"/>
    <property type="match status" value="1"/>
</dbReference>
<dbReference type="Pfam" id="PF02739">
    <property type="entry name" value="5_3_exonuc_N"/>
    <property type="match status" value="1"/>
</dbReference>
<evidence type="ECO:0000256" key="14">
    <source>
        <dbReference type="ARBA" id="ARBA00049244"/>
    </source>
</evidence>
<dbReference type="SMART" id="SM00475">
    <property type="entry name" value="53EXOc"/>
    <property type="match status" value="1"/>
</dbReference>
<dbReference type="InterPro" id="IPR054690">
    <property type="entry name" value="DNA_polI_exonuclease"/>
</dbReference>
<dbReference type="InterPro" id="IPR002298">
    <property type="entry name" value="DNA_polymerase_A"/>
</dbReference>
<dbReference type="Proteomes" id="UP000662904">
    <property type="component" value="Chromosome"/>
</dbReference>
<dbReference type="InterPro" id="IPR018320">
    <property type="entry name" value="DNA_polymerase_1"/>
</dbReference>
<dbReference type="Gene3D" id="3.30.70.370">
    <property type="match status" value="1"/>
</dbReference>
<evidence type="ECO:0000256" key="6">
    <source>
        <dbReference type="ARBA" id="ARBA00022705"/>
    </source>
</evidence>
<dbReference type="Pfam" id="PF00476">
    <property type="entry name" value="DNA_pol_A"/>
    <property type="match status" value="1"/>
</dbReference>
<dbReference type="InterPro" id="IPR012337">
    <property type="entry name" value="RNaseH-like_sf"/>
</dbReference>
<dbReference type="GO" id="GO:0003887">
    <property type="term" value="F:DNA-directed DNA polymerase activity"/>
    <property type="evidence" value="ECO:0007669"/>
    <property type="project" value="UniProtKB-UniRule"/>
</dbReference>
<dbReference type="InterPro" id="IPR020046">
    <property type="entry name" value="5-3_exonucl_a-hlix_arch_N"/>
</dbReference>
<dbReference type="FunFam" id="1.10.150.20:FF:000003">
    <property type="entry name" value="DNA polymerase I"/>
    <property type="match status" value="1"/>
</dbReference>
<dbReference type="Pfam" id="PF22619">
    <property type="entry name" value="DNA_polI_exo1"/>
    <property type="match status" value="1"/>
</dbReference>
<dbReference type="InterPro" id="IPR002562">
    <property type="entry name" value="3'-5'_exonuclease_dom"/>
</dbReference>
<keyword evidence="10" id="KW-0269">Exonuclease</keyword>
<dbReference type="SUPFAM" id="SSF88723">
    <property type="entry name" value="PIN domain-like"/>
    <property type="match status" value="1"/>
</dbReference>
<dbReference type="Gene3D" id="1.20.1060.10">
    <property type="entry name" value="Taq DNA Polymerase, Chain T, domain 4"/>
    <property type="match status" value="1"/>
</dbReference>
<proteinExistence type="inferred from homology"/>
<dbReference type="NCBIfam" id="TIGR00593">
    <property type="entry name" value="pola"/>
    <property type="match status" value="1"/>
</dbReference>
<dbReference type="InterPro" id="IPR002421">
    <property type="entry name" value="5-3_exonuclease"/>
</dbReference>
<feature type="domain" description="5'-3' exonuclease" evidence="19">
    <location>
        <begin position="3"/>
        <end position="261"/>
    </location>
</feature>
<evidence type="ECO:0000256" key="13">
    <source>
        <dbReference type="ARBA" id="ARBA00023204"/>
    </source>
</evidence>
<reference evidence="21" key="1">
    <citation type="submission" date="2020-07" db="EMBL/GenBank/DDBJ databases">
        <title>Koleobacter methoxysyntrophicus gen. nov., sp. nov., a novel anaerobic bacterium isolated from deep subsurface oil field and proposal of Koleobacterales ord. nov. in the phylum Firmicutes.</title>
        <authorList>
            <person name="Sakamoto S."/>
            <person name="Tamaki H."/>
        </authorList>
    </citation>
    <scope>NUCLEOTIDE SEQUENCE</scope>
    <source>
        <strain evidence="21">NRmbB1</strain>
    </source>
</reference>
<keyword evidence="7" id="KW-0540">Nuclease</keyword>
<dbReference type="PRINTS" id="PR00868">
    <property type="entry name" value="DNAPOLI"/>
</dbReference>
<dbReference type="NCBIfam" id="NF004397">
    <property type="entry name" value="PRK05755.1"/>
    <property type="match status" value="1"/>
</dbReference>
<evidence type="ECO:0000256" key="16">
    <source>
        <dbReference type="RuleBase" id="RU004460"/>
    </source>
</evidence>
<dbReference type="EMBL" id="CP059066">
    <property type="protein sequence ID" value="QSQ09552.1"/>
    <property type="molecule type" value="Genomic_DNA"/>
</dbReference>
<comment type="catalytic activity">
    <reaction evidence="14 16">
        <text>DNA(n) + a 2'-deoxyribonucleoside 5'-triphosphate = DNA(n+1) + diphosphate</text>
        <dbReference type="Rhea" id="RHEA:22508"/>
        <dbReference type="Rhea" id="RHEA-COMP:17339"/>
        <dbReference type="Rhea" id="RHEA-COMP:17340"/>
        <dbReference type="ChEBI" id="CHEBI:33019"/>
        <dbReference type="ChEBI" id="CHEBI:61560"/>
        <dbReference type="ChEBI" id="CHEBI:173112"/>
        <dbReference type="EC" id="2.7.7.7"/>
    </reaction>
</comment>
<dbReference type="GO" id="GO:0006261">
    <property type="term" value="P:DNA-templated DNA replication"/>
    <property type="evidence" value="ECO:0007669"/>
    <property type="project" value="UniProtKB-UniRule"/>
</dbReference>
<dbReference type="SUPFAM" id="SSF47807">
    <property type="entry name" value="5' to 3' exonuclease, C-terminal subdomain"/>
    <property type="match status" value="1"/>
</dbReference>
<keyword evidence="12 16" id="KW-0238">DNA-binding</keyword>
<comment type="similarity">
    <text evidence="1 16">Belongs to the DNA polymerase type-A family.</text>
</comment>
<evidence type="ECO:0000256" key="12">
    <source>
        <dbReference type="ARBA" id="ARBA00023125"/>
    </source>
</evidence>
<evidence type="ECO:0000313" key="21">
    <source>
        <dbReference type="EMBL" id="QSQ09552.1"/>
    </source>
</evidence>
<evidence type="ECO:0000256" key="10">
    <source>
        <dbReference type="ARBA" id="ARBA00022839"/>
    </source>
</evidence>
<dbReference type="InterPro" id="IPR020045">
    <property type="entry name" value="DNA_polI_H3TH"/>
</dbReference>
<dbReference type="CDD" id="cd08637">
    <property type="entry name" value="DNA_pol_A_pol_I_C"/>
    <property type="match status" value="1"/>
</dbReference>
<evidence type="ECO:0000313" key="22">
    <source>
        <dbReference type="Proteomes" id="UP000662904"/>
    </source>
</evidence>
<keyword evidence="9" id="KW-0378">Hydrolase</keyword>
<keyword evidence="13 16" id="KW-0234">DNA repair</keyword>
<dbReference type="SUPFAM" id="SSF56672">
    <property type="entry name" value="DNA/RNA polymerases"/>
    <property type="match status" value="1"/>
</dbReference>
<dbReference type="GO" id="GO:0006302">
    <property type="term" value="P:double-strand break repair"/>
    <property type="evidence" value="ECO:0007669"/>
    <property type="project" value="TreeGrafter"/>
</dbReference>
<keyword evidence="17" id="KW-0175">Coiled coil</keyword>
<dbReference type="InterPro" id="IPR043502">
    <property type="entry name" value="DNA/RNA_pol_sf"/>
</dbReference>
<comment type="subunit">
    <text evidence="16">Single-chain monomer with multiple functions.</text>
</comment>
<accession>A0A8A0RNT2</accession>
<evidence type="ECO:0000256" key="1">
    <source>
        <dbReference type="ARBA" id="ARBA00007705"/>
    </source>
</evidence>
<dbReference type="PROSITE" id="PS00447">
    <property type="entry name" value="DNA_POLYMERASE_A"/>
    <property type="match status" value="1"/>
</dbReference>
<dbReference type="InterPro" id="IPR036397">
    <property type="entry name" value="RNaseH_sf"/>
</dbReference>
<dbReference type="FunFam" id="3.40.50.1010:FF:000001">
    <property type="entry name" value="DNA polymerase I"/>
    <property type="match status" value="1"/>
</dbReference>